<evidence type="ECO:0000313" key="1">
    <source>
        <dbReference type="EMBL" id="BAP56454.1"/>
    </source>
</evidence>
<evidence type="ECO:0000313" key="2">
    <source>
        <dbReference type="Proteomes" id="UP000031623"/>
    </source>
</evidence>
<dbReference type="AlphaFoldDB" id="A0A090AGX7"/>
<gene>
    <name evidence="1" type="ORF">THII_2157</name>
</gene>
<proteinExistence type="predicted"/>
<organism evidence="1 2">
    <name type="scientific">Thioploca ingrica</name>
    <dbReference type="NCBI Taxonomy" id="40754"/>
    <lineage>
        <taxon>Bacteria</taxon>
        <taxon>Pseudomonadati</taxon>
        <taxon>Pseudomonadota</taxon>
        <taxon>Gammaproteobacteria</taxon>
        <taxon>Thiotrichales</taxon>
        <taxon>Thiotrichaceae</taxon>
        <taxon>Thioploca</taxon>
    </lineage>
</organism>
<dbReference type="HOGENOM" id="CLU_105410_0_0_6"/>
<dbReference type="EMBL" id="AP014633">
    <property type="protein sequence ID" value="BAP56454.1"/>
    <property type="molecule type" value="Genomic_DNA"/>
</dbReference>
<protein>
    <recommendedName>
        <fullName evidence="3">Membrane-anchored protein</fullName>
    </recommendedName>
</protein>
<dbReference type="KEGG" id="tig:THII_2157"/>
<dbReference type="Pfam" id="PF14345">
    <property type="entry name" value="GDYXXLXY"/>
    <property type="match status" value="1"/>
</dbReference>
<evidence type="ECO:0008006" key="3">
    <source>
        <dbReference type="Google" id="ProtNLM"/>
    </source>
</evidence>
<dbReference type="OrthoDB" id="4868247at2"/>
<name>A0A090AGX7_9GAMM</name>
<sequence>MRRIGILVIAVVILIIVNFAIYQKEQLLAQGTTLLLELAPRDPRSLIQGDYLVLRYKIANEPELWKVDKNGALVIERDDKHIAQFKRVYNQTIPLQKNELLLRFRKRQHGIRLGAESFFFQEGHAQYYENARYGELKVAASGESILVGLRDEKLNPLVAPHPNSSD</sequence>
<reference evidence="1 2" key="1">
    <citation type="journal article" date="2014" name="ISME J.">
        <title>Ecophysiology of Thioploca ingrica as revealed by the complete genome sequence supplemented with proteomic evidence.</title>
        <authorList>
            <person name="Kojima H."/>
            <person name="Ogura Y."/>
            <person name="Yamamoto N."/>
            <person name="Togashi T."/>
            <person name="Mori H."/>
            <person name="Watanabe T."/>
            <person name="Nemoto F."/>
            <person name="Kurokawa K."/>
            <person name="Hayashi T."/>
            <person name="Fukui M."/>
        </authorList>
    </citation>
    <scope>NUCLEOTIDE SEQUENCE [LARGE SCALE GENOMIC DNA]</scope>
</reference>
<accession>A0A090AGX7</accession>
<dbReference type="InterPro" id="IPR025833">
    <property type="entry name" value="GDYXXLXY"/>
</dbReference>
<dbReference type="Proteomes" id="UP000031623">
    <property type="component" value="Chromosome"/>
</dbReference>
<dbReference type="STRING" id="40754.THII_2157"/>
<keyword evidence="2" id="KW-1185">Reference proteome</keyword>